<dbReference type="GO" id="GO:0016787">
    <property type="term" value="F:hydrolase activity"/>
    <property type="evidence" value="ECO:0007669"/>
    <property type="project" value="InterPro"/>
</dbReference>
<reference evidence="4" key="2">
    <citation type="submission" date="2020-09" db="EMBL/GenBank/DDBJ databases">
        <authorList>
            <person name="Sun Q."/>
            <person name="Zhou Y."/>
        </authorList>
    </citation>
    <scope>NUCLEOTIDE SEQUENCE</scope>
    <source>
        <strain evidence="4">CGMCC 1.12919</strain>
    </source>
</reference>
<protein>
    <submittedName>
        <fullName evidence="4">Amidohydrolase</fullName>
    </submittedName>
</protein>
<proteinExistence type="inferred from homology"/>
<dbReference type="RefSeq" id="WP_188610062.1">
    <property type="nucleotide sequence ID" value="NZ_BMGG01000005.1"/>
</dbReference>
<sequence>MTRHGQSTNAAIPKGLAGLVSSTGPGPGPTPFGRIFPPRPDWLAKAEPEEILDPGLEIVDTHHHIWDIPNFRYLLDEFLIDLQTGHNVVATVFNECRAMYRAAGPDDMAPVGEVEFMAGIAAMSESGGYGRPHVAAGIVGFADLTKDGVEYVLRAQIAAGGGRFRGVRHAAGWDADPVIGNSHTSPGPGLYLRSDFRRGLQRLSALGLSLDAWVFHPQLGDVTDLARSCPDVSIVLCHLGGPLGYGPYGGRQDEVFTAWKAAMQDIAKHPNVSVKLGGMMMRLAAYDYFKLERPPGSKEFARYWEPYVLTTIELFGADRCMFESNFPVDKMGIGFAAMWNGFKRMVSGASADEKVALFSGSARRIYRLSERD</sequence>
<reference evidence="4" key="1">
    <citation type="journal article" date="2014" name="Int. J. Syst. Evol. Microbiol.">
        <title>Complete genome sequence of Corynebacterium casei LMG S-19264T (=DSM 44701T), isolated from a smear-ripened cheese.</title>
        <authorList>
            <consortium name="US DOE Joint Genome Institute (JGI-PGF)"/>
            <person name="Walter F."/>
            <person name="Albersmeier A."/>
            <person name="Kalinowski J."/>
            <person name="Ruckert C."/>
        </authorList>
    </citation>
    <scope>NUCLEOTIDE SEQUENCE</scope>
    <source>
        <strain evidence="4">CGMCC 1.12919</strain>
    </source>
</reference>
<comment type="similarity">
    <text evidence="1">Belongs to the metallo-dependent hydrolases superfamily.</text>
</comment>
<feature type="region of interest" description="Disordered" evidence="2">
    <location>
        <begin position="1"/>
        <end position="39"/>
    </location>
</feature>
<dbReference type="AlphaFoldDB" id="A0A916UDV3"/>
<accession>A0A916UDV3</accession>
<dbReference type="Pfam" id="PF04909">
    <property type="entry name" value="Amidohydro_2"/>
    <property type="match status" value="1"/>
</dbReference>
<dbReference type="InterPro" id="IPR032466">
    <property type="entry name" value="Metal_Hydrolase"/>
</dbReference>
<organism evidence="4 5">
    <name type="scientific">Chelatococcus reniformis</name>
    <dbReference type="NCBI Taxonomy" id="1494448"/>
    <lineage>
        <taxon>Bacteria</taxon>
        <taxon>Pseudomonadati</taxon>
        <taxon>Pseudomonadota</taxon>
        <taxon>Alphaproteobacteria</taxon>
        <taxon>Hyphomicrobiales</taxon>
        <taxon>Chelatococcaceae</taxon>
        <taxon>Chelatococcus</taxon>
    </lineage>
</organism>
<dbReference type="PANTHER" id="PTHR43569:SF1">
    <property type="entry name" value="BLL3371 PROTEIN"/>
    <property type="match status" value="1"/>
</dbReference>
<name>A0A916UDV3_9HYPH</name>
<evidence type="ECO:0000259" key="3">
    <source>
        <dbReference type="Pfam" id="PF04909"/>
    </source>
</evidence>
<feature type="compositionally biased region" description="Polar residues" evidence="2">
    <location>
        <begin position="1"/>
        <end position="10"/>
    </location>
</feature>
<keyword evidence="5" id="KW-1185">Reference proteome</keyword>
<dbReference type="InterPro" id="IPR052350">
    <property type="entry name" value="Metallo-dep_Lactonases"/>
</dbReference>
<comment type="caution">
    <text evidence="4">The sequence shown here is derived from an EMBL/GenBank/DDBJ whole genome shotgun (WGS) entry which is preliminary data.</text>
</comment>
<dbReference type="PANTHER" id="PTHR43569">
    <property type="entry name" value="AMIDOHYDROLASE"/>
    <property type="match status" value="1"/>
</dbReference>
<evidence type="ECO:0000256" key="2">
    <source>
        <dbReference type="SAM" id="MobiDB-lite"/>
    </source>
</evidence>
<dbReference type="Proteomes" id="UP000637002">
    <property type="component" value="Unassembled WGS sequence"/>
</dbReference>
<dbReference type="InterPro" id="IPR006680">
    <property type="entry name" value="Amidohydro-rel"/>
</dbReference>
<evidence type="ECO:0000313" key="5">
    <source>
        <dbReference type="Proteomes" id="UP000637002"/>
    </source>
</evidence>
<feature type="domain" description="Amidohydrolase-related" evidence="3">
    <location>
        <begin position="59"/>
        <end position="368"/>
    </location>
</feature>
<dbReference type="SUPFAM" id="SSF51556">
    <property type="entry name" value="Metallo-dependent hydrolases"/>
    <property type="match status" value="1"/>
</dbReference>
<gene>
    <name evidence="4" type="ORF">GCM10010994_30820</name>
</gene>
<dbReference type="EMBL" id="BMGG01000005">
    <property type="protein sequence ID" value="GGC70089.1"/>
    <property type="molecule type" value="Genomic_DNA"/>
</dbReference>
<dbReference type="Gene3D" id="3.20.20.140">
    <property type="entry name" value="Metal-dependent hydrolases"/>
    <property type="match status" value="1"/>
</dbReference>
<evidence type="ECO:0000313" key="4">
    <source>
        <dbReference type="EMBL" id="GGC70089.1"/>
    </source>
</evidence>
<evidence type="ECO:0000256" key="1">
    <source>
        <dbReference type="ARBA" id="ARBA00038310"/>
    </source>
</evidence>